<dbReference type="PANTHER" id="PTHR31718:SF31">
    <property type="entry name" value="OS01G0172800 PROTEIN"/>
    <property type="match status" value="1"/>
</dbReference>
<feature type="signal peptide" evidence="1">
    <location>
        <begin position="1"/>
        <end position="19"/>
    </location>
</feature>
<dbReference type="Proteomes" id="UP001229421">
    <property type="component" value="Unassembled WGS sequence"/>
</dbReference>
<dbReference type="PANTHER" id="PTHR31718">
    <property type="entry name" value="PLAT DOMAIN-CONTAINING PROTEIN"/>
    <property type="match status" value="1"/>
</dbReference>
<evidence type="ECO:0000313" key="3">
    <source>
        <dbReference type="Proteomes" id="UP001229421"/>
    </source>
</evidence>
<accession>A0AAD8L4D3</accession>
<keyword evidence="1" id="KW-0732">Signal</keyword>
<feature type="chain" id="PRO_5042023232" evidence="1">
    <location>
        <begin position="20"/>
        <end position="168"/>
    </location>
</feature>
<reference evidence="2" key="1">
    <citation type="journal article" date="2023" name="bioRxiv">
        <title>Improved chromosome-level genome assembly for marigold (Tagetes erecta).</title>
        <authorList>
            <person name="Jiang F."/>
            <person name="Yuan L."/>
            <person name="Wang S."/>
            <person name="Wang H."/>
            <person name="Xu D."/>
            <person name="Wang A."/>
            <person name="Fan W."/>
        </authorList>
    </citation>
    <scope>NUCLEOTIDE SEQUENCE</scope>
    <source>
        <strain evidence="2">WSJ</strain>
        <tissue evidence="2">Leaf</tissue>
    </source>
</reference>
<organism evidence="2 3">
    <name type="scientific">Tagetes erecta</name>
    <name type="common">African marigold</name>
    <dbReference type="NCBI Taxonomy" id="13708"/>
    <lineage>
        <taxon>Eukaryota</taxon>
        <taxon>Viridiplantae</taxon>
        <taxon>Streptophyta</taxon>
        <taxon>Embryophyta</taxon>
        <taxon>Tracheophyta</taxon>
        <taxon>Spermatophyta</taxon>
        <taxon>Magnoliopsida</taxon>
        <taxon>eudicotyledons</taxon>
        <taxon>Gunneridae</taxon>
        <taxon>Pentapetalae</taxon>
        <taxon>asterids</taxon>
        <taxon>campanulids</taxon>
        <taxon>Asterales</taxon>
        <taxon>Asteraceae</taxon>
        <taxon>Asteroideae</taxon>
        <taxon>Heliantheae alliance</taxon>
        <taxon>Tageteae</taxon>
        <taxon>Tagetes</taxon>
    </lineage>
</organism>
<name>A0AAD8L4D3_TARER</name>
<gene>
    <name evidence="2" type="ORF">QVD17_10982</name>
</gene>
<comment type="caution">
    <text evidence="2">The sequence shown here is derived from an EMBL/GenBank/DDBJ whole genome shotgun (WGS) entry which is preliminary data.</text>
</comment>
<dbReference type="Pfam" id="PF06232">
    <property type="entry name" value="ATS3"/>
    <property type="match status" value="1"/>
</dbReference>
<dbReference type="AlphaFoldDB" id="A0AAD8L4D3"/>
<keyword evidence="3" id="KW-1185">Reference proteome</keyword>
<proteinExistence type="predicted"/>
<evidence type="ECO:0000313" key="2">
    <source>
        <dbReference type="EMBL" id="KAK1434064.1"/>
    </source>
</evidence>
<evidence type="ECO:0000256" key="1">
    <source>
        <dbReference type="SAM" id="SignalP"/>
    </source>
</evidence>
<dbReference type="EMBL" id="JAUHHV010000002">
    <property type="protein sequence ID" value="KAK1434064.1"/>
    <property type="molecule type" value="Genomic_DNA"/>
</dbReference>
<dbReference type="SUPFAM" id="SSF49723">
    <property type="entry name" value="Lipase/lipooxygenase domain (PLAT/LH2 domain)"/>
    <property type="match status" value="1"/>
</dbReference>
<sequence>MMKVVCLVVLFALISTSLGSRSLTQKPQSNPNFKINSTDNECAFLVETVTSCSSTSHTKDEISLVFGDASGNQVDAPRLNDPRTSMFDQYATASFGLRGPCMSSDICYLNIYRSGDDGWMPESVIIYELDIMKPIQIYLNEWIPANDWYRVGYCNYKRGSQTVSLSSK</sequence>
<dbReference type="InterPro" id="IPR010417">
    <property type="entry name" value="Embryo-specific_ATS3"/>
</dbReference>
<dbReference type="InterPro" id="IPR036392">
    <property type="entry name" value="PLAT/LH2_dom_sf"/>
</dbReference>
<protein>
    <submittedName>
        <fullName evidence="2">Uncharacterized protein</fullName>
    </submittedName>
</protein>